<feature type="region of interest" description="Disordered" evidence="11">
    <location>
        <begin position="401"/>
        <end position="474"/>
    </location>
</feature>
<proteinExistence type="inferred from homology"/>
<keyword evidence="3" id="KW-1003">Cell membrane</keyword>
<dbReference type="CDD" id="cd04590">
    <property type="entry name" value="CBS_pair_CorC_HlyC_assoc"/>
    <property type="match status" value="1"/>
</dbReference>
<evidence type="ECO:0000256" key="12">
    <source>
        <dbReference type="SAM" id="Phobius"/>
    </source>
</evidence>
<feature type="domain" description="CBS" evidence="13">
    <location>
        <begin position="220"/>
        <end position="278"/>
    </location>
</feature>
<keyword evidence="6 10" id="KW-1133">Transmembrane helix</keyword>
<feature type="region of interest" description="Disordered" evidence="11">
    <location>
        <begin position="516"/>
        <end position="554"/>
    </location>
</feature>
<name>A0A495XVQ1_9MICO</name>
<dbReference type="Pfam" id="PF00571">
    <property type="entry name" value="CBS"/>
    <property type="match status" value="2"/>
</dbReference>
<evidence type="ECO:0000256" key="5">
    <source>
        <dbReference type="ARBA" id="ARBA00022737"/>
    </source>
</evidence>
<evidence type="ECO:0000256" key="4">
    <source>
        <dbReference type="ARBA" id="ARBA00022692"/>
    </source>
</evidence>
<dbReference type="InterPro" id="IPR046342">
    <property type="entry name" value="CBS_dom_sf"/>
</dbReference>
<evidence type="ECO:0000256" key="2">
    <source>
        <dbReference type="ARBA" id="ARBA00006337"/>
    </source>
</evidence>
<organism evidence="15 16">
    <name type="scientific">Terracoccus luteus</name>
    <dbReference type="NCBI Taxonomy" id="53356"/>
    <lineage>
        <taxon>Bacteria</taxon>
        <taxon>Bacillati</taxon>
        <taxon>Actinomycetota</taxon>
        <taxon>Actinomycetes</taxon>
        <taxon>Micrococcales</taxon>
        <taxon>Intrasporangiaceae</taxon>
        <taxon>Terracoccus</taxon>
    </lineage>
</organism>
<dbReference type="InterPro" id="IPR000644">
    <property type="entry name" value="CBS_dom"/>
</dbReference>
<evidence type="ECO:0000313" key="15">
    <source>
        <dbReference type="EMBL" id="RKT78651.1"/>
    </source>
</evidence>
<comment type="similarity">
    <text evidence="2">Belongs to the UPF0053 family.</text>
</comment>
<keyword evidence="4 10" id="KW-0812">Transmembrane</keyword>
<dbReference type="InterPro" id="IPR005170">
    <property type="entry name" value="Transptr-assoc_dom"/>
</dbReference>
<dbReference type="EMBL" id="RBXT01000001">
    <property type="protein sequence ID" value="RKT78651.1"/>
    <property type="molecule type" value="Genomic_DNA"/>
</dbReference>
<feature type="transmembrane region" description="Helical" evidence="12">
    <location>
        <begin position="97"/>
        <end position="118"/>
    </location>
</feature>
<evidence type="ECO:0000256" key="11">
    <source>
        <dbReference type="SAM" id="MobiDB-lite"/>
    </source>
</evidence>
<evidence type="ECO:0000256" key="3">
    <source>
        <dbReference type="ARBA" id="ARBA00022475"/>
    </source>
</evidence>
<keyword evidence="8 10" id="KW-0472">Membrane</keyword>
<evidence type="ECO:0000256" key="6">
    <source>
        <dbReference type="ARBA" id="ARBA00022989"/>
    </source>
</evidence>
<evidence type="ECO:0000313" key="16">
    <source>
        <dbReference type="Proteomes" id="UP000278440"/>
    </source>
</evidence>
<dbReference type="InterPro" id="IPR016169">
    <property type="entry name" value="FAD-bd_PCMH_sub2"/>
</dbReference>
<dbReference type="PROSITE" id="PS51371">
    <property type="entry name" value="CBS"/>
    <property type="match status" value="2"/>
</dbReference>
<comment type="caution">
    <text evidence="15">The sequence shown here is derived from an EMBL/GenBank/DDBJ whole genome shotgun (WGS) entry which is preliminary data.</text>
</comment>
<comment type="subcellular location">
    <subcellularLocation>
        <location evidence="1">Cell membrane</location>
        <topology evidence="1">Multi-pass membrane protein</topology>
    </subcellularLocation>
</comment>
<evidence type="ECO:0000259" key="13">
    <source>
        <dbReference type="PROSITE" id="PS51371"/>
    </source>
</evidence>
<keyword evidence="7 9" id="KW-0129">CBS domain</keyword>
<evidence type="ECO:0000256" key="1">
    <source>
        <dbReference type="ARBA" id="ARBA00004651"/>
    </source>
</evidence>
<dbReference type="Gene3D" id="3.10.580.10">
    <property type="entry name" value="CBS-domain"/>
    <property type="match status" value="1"/>
</dbReference>
<keyword evidence="16" id="KW-1185">Reference proteome</keyword>
<dbReference type="InterPro" id="IPR002550">
    <property type="entry name" value="CNNM"/>
</dbReference>
<dbReference type="GO" id="GO:0005886">
    <property type="term" value="C:plasma membrane"/>
    <property type="evidence" value="ECO:0007669"/>
    <property type="project" value="UniProtKB-SubCell"/>
</dbReference>
<dbReference type="Pfam" id="PF01595">
    <property type="entry name" value="CNNM"/>
    <property type="match status" value="1"/>
</dbReference>
<gene>
    <name evidence="15" type="ORF">DFJ68_2100</name>
</gene>
<evidence type="ECO:0000256" key="7">
    <source>
        <dbReference type="ARBA" id="ARBA00023122"/>
    </source>
</evidence>
<dbReference type="SUPFAM" id="SSF56176">
    <property type="entry name" value="FAD-binding/transporter-associated domain-like"/>
    <property type="match status" value="1"/>
</dbReference>
<keyword evidence="5" id="KW-0677">Repeat</keyword>
<accession>A0A495XVQ1</accession>
<dbReference type="Pfam" id="PF03471">
    <property type="entry name" value="CorC_HlyC"/>
    <property type="match status" value="1"/>
</dbReference>
<sequence length="554" mass="58230">MSIALGILLILALTAATGYFVAMEFAYVAVDRNALGELSAQGDEPAKRALDVTSRLSFTLSAAQFGITVTALLVGYVSEPLVGAGLADLLDPSMSYATRLSLSVTAVLIFSTVVQMVFGELAPKNLAIARTVPLARSLSRSTLVYLTVAGPVVRLFDEASTRLLRRVGIEPVDELEHGATAEDLTRIIDESHAGGLLDDDLSEVLEGGLRFRELDAGDVMTPRVRVQTVRADEPVSRLVELLDTGWSRFPVTGTDGDDIVGVAGIAEVLKVAPGDRDRTAVGVVTPQPTVVPTSAPLPRVLEQIRADHRQMAVVVDEHGGFAGIVTFEDIAEEVVGEILDEDDSDVPSVTSEGDDIWLVPGHLRLDELETASGVQLTASDEYSTISGLILESLGRTAQVGDVVDVDGRREADEPSTDTSDASDTSPDDTVVDVVAGAGVDGHPEGSTQVTTDEDAADAGSRTHPPAQHAGDHEPARRLHVGVRLTVEEVDRHVPATVRVAVLGLLDDLERLADTMGDGVHDASGPASDDRDHPVAGTGADMPDRAGAVVNGGAR</sequence>
<dbReference type="SMART" id="SM01091">
    <property type="entry name" value="CorC_HlyC"/>
    <property type="match status" value="1"/>
</dbReference>
<dbReference type="Proteomes" id="UP000278440">
    <property type="component" value="Unassembled WGS sequence"/>
</dbReference>
<reference evidence="15 16" key="1">
    <citation type="submission" date="2018-10" db="EMBL/GenBank/DDBJ databases">
        <title>Sequencing the genomes of 1000 actinobacteria strains.</title>
        <authorList>
            <person name="Klenk H.-P."/>
        </authorList>
    </citation>
    <scope>NUCLEOTIDE SEQUENCE [LARGE SCALE GENOMIC DNA]</scope>
    <source>
        <strain evidence="15 16">DSM 44267</strain>
    </source>
</reference>
<dbReference type="SMART" id="SM00116">
    <property type="entry name" value="CBS"/>
    <property type="match status" value="2"/>
</dbReference>
<dbReference type="AlphaFoldDB" id="A0A495XVQ1"/>
<dbReference type="GO" id="GO:0050660">
    <property type="term" value="F:flavin adenine dinucleotide binding"/>
    <property type="evidence" value="ECO:0007669"/>
    <property type="project" value="InterPro"/>
</dbReference>
<protein>
    <submittedName>
        <fullName evidence="15">CBS domain containing-hemolysin-like protein</fullName>
    </submittedName>
</protein>
<dbReference type="PROSITE" id="PS51846">
    <property type="entry name" value="CNNM"/>
    <property type="match status" value="1"/>
</dbReference>
<feature type="transmembrane region" description="Helical" evidence="12">
    <location>
        <begin position="56"/>
        <end position="77"/>
    </location>
</feature>
<dbReference type="InterPro" id="IPR051676">
    <property type="entry name" value="UPF0053_domain"/>
</dbReference>
<feature type="domain" description="CNNM transmembrane" evidence="14">
    <location>
        <begin position="1"/>
        <end position="201"/>
    </location>
</feature>
<dbReference type="RefSeq" id="WP_211333335.1">
    <property type="nucleotide sequence ID" value="NZ_RBXT01000001.1"/>
</dbReference>
<dbReference type="PANTHER" id="PTHR43099">
    <property type="entry name" value="UPF0053 PROTEIN YRKA"/>
    <property type="match status" value="1"/>
</dbReference>
<dbReference type="InterPro" id="IPR044751">
    <property type="entry name" value="Ion_transp-like_CBS"/>
</dbReference>
<dbReference type="SUPFAM" id="SSF54631">
    <property type="entry name" value="CBS-domain pair"/>
    <property type="match status" value="1"/>
</dbReference>
<dbReference type="Gene3D" id="3.30.465.10">
    <property type="match status" value="1"/>
</dbReference>
<evidence type="ECO:0000256" key="8">
    <source>
        <dbReference type="ARBA" id="ARBA00023136"/>
    </source>
</evidence>
<evidence type="ECO:0000256" key="9">
    <source>
        <dbReference type="PROSITE-ProRule" id="PRU00703"/>
    </source>
</evidence>
<dbReference type="PANTHER" id="PTHR43099:SF6">
    <property type="entry name" value="UPF0053 PROTEIN RV1842C"/>
    <property type="match status" value="1"/>
</dbReference>
<evidence type="ECO:0000259" key="14">
    <source>
        <dbReference type="PROSITE" id="PS51846"/>
    </source>
</evidence>
<feature type="domain" description="CBS" evidence="13">
    <location>
        <begin position="284"/>
        <end position="341"/>
    </location>
</feature>
<evidence type="ECO:0000256" key="10">
    <source>
        <dbReference type="PROSITE-ProRule" id="PRU01193"/>
    </source>
</evidence>
<dbReference type="InterPro" id="IPR036318">
    <property type="entry name" value="FAD-bd_PCMH-like_sf"/>
</dbReference>